<evidence type="ECO:0000256" key="1">
    <source>
        <dbReference type="PROSITE-ProRule" id="PRU00409"/>
    </source>
</evidence>
<reference evidence="3" key="1">
    <citation type="submission" date="2018-02" db="EMBL/GenBank/DDBJ databases">
        <authorList>
            <person name="Kim S.-K."/>
            <person name="Jung H.-I."/>
            <person name="Lee S.-W."/>
        </authorList>
    </citation>
    <scope>NUCLEOTIDE SEQUENCE</scope>
    <source>
        <strain evidence="3">SK3146</strain>
    </source>
</reference>
<evidence type="ECO:0000313" key="4">
    <source>
        <dbReference type="Proteomes" id="UP001057134"/>
    </source>
</evidence>
<accession>A0ABY4RH17</accession>
<feature type="domain" description="ATP-grasp" evidence="2">
    <location>
        <begin position="17"/>
        <end position="243"/>
    </location>
</feature>
<dbReference type="PROSITE" id="PS50975">
    <property type="entry name" value="ATP_GRASP"/>
    <property type="match status" value="1"/>
</dbReference>
<reference evidence="3" key="2">
    <citation type="journal article" date="2021" name="J Anim Sci Technol">
        <title>Complete genome sequence of Paenibacillus konkukensis sp. nov. SK3146 as a potential probiotic strain.</title>
        <authorList>
            <person name="Jung H.I."/>
            <person name="Park S."/>
            <person name="Niu K.M."/>
            <person name="Lee S.W."/>
            <person name="Kothari D."/>
            <person name="Yi K.J."/>
            <person name="Kim S.K."/>
        </authorList>
    </citation>
    <scope>NUCLEOTIDE SEQUENCE</scope>
    <source>
        <strain evidence="3">SK3146</strain>
    </source>
</reference>
<name>A0ABY4RH17_9BACL</name>
<dbReference type="InterPro" id="IPR026838">
    <property type="entry name" value="YheC/D"/>
</dbReference>
<proteinExistence type="predicted"/>
<dbReference type="Pfam" id="PF14398">
    <property type="entry name" value="ATPgrasp_YheCD"/>
    <property type="match status" value="1"/>
</dbReference>
<dbReference type="Proteomes" id="UP001057134">
    <property type="component" value="Chromosome"/>
</dbReference>
<keyword evidence="1" id="KW-0547">Nucleotide-binding</keyword>
<gene>
    <name evidence="3" type="primary">yheD_1</name>
    <name evidence="3" type="ORF">SK3146_00897</name>
</gene>
<dbReference type="InterPro" id="IPR011761">
    <property type="entry name" value="ATP-grasp"/>
</dbReference>
<evidence type="ECO:0000313" key="3">
    <source>
        <dbReference type="EMBL" id="UQZ81741.1"/>
    </source>
</evidence>
<evidence type="ECO:0000259" key="2">
    <source>
        <dbReference type="PROSITE" id="PS50975"/>
    </source>
</evidence>
<dbReference type="Gene3D" id="3.30.470.20">
    <property type="entry name" value="ATP-grasp fold, B domain"/>
    <property type="match status" value="1"/>
</dbReference>
<dbReference type="EMBL" id="CP027059">
    <property type="protein sequence ID" value="UQZ81741.1"/>
    <property type="molecule type" value="Genomic_DNA"/>
</dbReference>
<organism evidence="3 4">
    <name type="scientific">Paenibacillus konkukensis</name>
    <dbReference type="NCBI Taxonomy" id="2020716"/>
    <lineage>
        <taxon>Bacteria</taxon>
        <taxon>Bacillati</taxon>
        <taxon>Bacillota</taxon>
        <taxon>Bacilli</taxon>
        <taxon>Bacillales</taxon>
        <taxon>Paenibacillaceae</taxon>
        <taxon>Paenibacillus</taxon>
    </lineage>
</organism>
<sequence length="246" mass="28279">MKRVKYKMGKLGKYRFMKRFQSISSFLPDTRIATKANIKAMIRLYESLYLKPDTGTGGHGIYKIGRTKNGFSLRSGTASRHFPTIDALYRSIHSRLIQRPFVVQKGIAVLKHNDRAFDIRVMVQKNKHRQFIPTGIVGRLARPNKIVTNYHSGGTPLPLELLLQSHLKRDARKKYIQSIEKLGKTASEVLAKSYKTKRAFGVDIAVDSRMKPWILEINTKPDMSIFNALKNKTMYRRILSYAHITK</sequence>
<dbReference type="SUPFAM" id="SSF56059">
    <property type="entry name" value="Glutathione synthetase ATP-binding domain-like"/>
    <property type="match status" value="1"/>
</dbReference>
<keyword evidence="4" id="KW-1185">Reference proteome</keyword>
<keyword evidence="1" id="KW-0067">ATP-binding</keyword>
<protein>
    <submittedName>
        <fullName evidence="3">Endospore coat-associated protein YheD</fullName>
    </submittedName>
</protein>